<name>R0GLU1_9BRAS</name>
<feature type="domain" description="Zinc knuckle CX2CX4HX4C" evidence="3">
    <location>
        <begin position="179"/>
        <end position="226"/>
    </location>
</feature>
<feature type="non-terminal residue" evidence="4">
    <location>
        <position position="1"/>
    </location>
</feature>
<dbReference type="InterPro" id="IPR025836">
    <property type="entry name" value="Zn_knuckle_CX2CX4HX4C"/>
</dbReference>
<feature type="region of interest" description="Disordered" evidence="1">
    <location>
        <begin position="229"/>
        <end position="253"/>
    </location>
</feature>
<dbReference type="PANTHER" id="PTHR31286:SF162">
    <property type="entry name" value="DUF4283 DOMAIN-CONTAINING PROTEIN-RELATED"/>
    <property type="match status" value="1"/>
</dbReference>
<evidence type="ECO:0008006" key="6">
    <source>
        <dbReference type="Google" id="ProtNLM"/>
    </source>
</evidence>
<accession>R0GLU1</accession>
<evidence type="ECO:0000259" key="3">
    <source>
        <dbReference type="Pfam" id="PF14392"/>
    </source>
</evidence>
<evidence type="ECO:0000313" key="5">
    <source>
        <dbReference type="Proteomes" id="UP000029121"/>
    </source>
</evidence>
<feature type="compositionally biased region" description="Acidic residues" evidence="1">
    <location>
        <begin position="235"/>
        <end position="247"/>
    </location>
</feature>
<dbReference type="Proteomes" id="UP000029121">
    <property type="component" value="Unassembled WGS sequence"/>
</dbReference>
<dbReference type="STRING" id="81985.R0GLU1"/>
<proteinExistence type="predicted"/>
<dbReference type="EMBL" id="KB870805">
    <property type="protein sequence ID" value="EOA36741.1"/>
    <property type="molecule type" value="Genomic_DNA"/>
</dbReference>
<dbReference type="InterPro" id="IPR040256">
    <property type="entry name" value="At4g02000-like"/>
</dbReference>
<dbReference type="Pfam" id="PF14392">
    <property type="entry name" value="zf-CCHC_4"/>
    <property type="match status" value="1"/>
</dbReference>
<keyword evidence="5" id="KW-1185">Reference proteome</keyword>
<sequence length="253" mass="29355">FYKLLFLMADNIRRALQQIDLGIDDEPFAIPQAVVQQAEDANRFCLLGRPLIPRKQDIRHLINALPRSWGLVGFVRVRIVEQRRCPFIFPSEESLATVQRRGPWAFADRMVVLQRWAPDMDPNSLNFIPFWIQIRGIPFQFLNLGVITSITRALGERMEIDFDEEAANRVQFVRVRINWNVDHPLCFQRNFQFTPGVNTVLSFFYERLRGFCSVCGLLTHDTGRCLIQNGGHEGPDEDNNDDDDEAPEYTSHY</sequence>
<dbReference type="PANTHER" id="PTHR31286">
    <property type="entry name" value="GLYCINE-RICH CELL WALL STRUCTURAL PROTEIN 1.8-LIKE"/>
    <property type="match status" value="1"/>
</dbReference>
<dbReference type="eggNOG" id="KOG1075">
    <property type="taxonomic scope" value="Eukaryota"/>
</dbReference>
<organism evidence="4 5">
    <name type="scientific">Capsella rubella</name>
    <dbReference type="NCBI Taxonomy" id="81985"/>
    <lineage>
        <taxon>Eukaryota</taxon>
        <taxon>Viridiplantae</taxon>
        <taxon>Streptophyta</taxon>
        <taxon>Embryophyta</taxon>
        <taxon>Tracheophyta</taxon>
        <taxon>Spermatophyta</taxon>
        <taxon>Magnoliopsida</taxon>
        <taxon>eudicotyledons</taxon>
        <taxon>Gunneridae</taxon>
        <taxon>Pentapetalae</taxon>
        <taxon>rosids</taxon>
        <taxon>malvids</taxon>
        <taxon>Brassicales</taxon>
        <taxon>Brassicaceae</taxon>
        <taxon>Camelineae</taxon>
        <taxon>Capsella</taxon>
    </lineage>
</organism>
<dbReference type="Pfam" id="PF14111">
    <property type="entry name" value="DUF4283"/>
    <property type="match status" value="1"/>
</dbReference>
<feature type="domain" description="DUF4283" evidence="2">
    <location>
        <begin position="39"/>
        <end position="123"/>
    </location>
</feature>
<dbReference type="InterPro" id="IPR025558">
    <property type="entry name" value="DUF4283"/>
</dbReference>
<evidence type="ECO:0000259" key="2">
    <source>
        <dbReference type="Pfam" id="PF14111"/>
    </source>
</evidence>
<dbReference type="AlphaFoldDB" id="R0GLU1"/>
<evidence type="ECO:0000256" key="1">
    <source>
        <dbReference type="SAM" id="MobiDB-lite"/>
    </source>
</evidence>
<protein>
    <recommendedName>
        <fullName evidence="6">DUF4283 domain-containing protein</fullName>
    </recommendedName>
</protein>
<reference evidence="5" key="1">
    <citation type="journal article" date="2013" name="Nat. Genet.">
        <title>The Capsella rubella genome and the genomic consequences of rapid mating system evolution.</title>
        <authorList>
            <person name="Slotte T."/>
            <person name="Hazzouri K.M."/>
            <person name="Agren J.A."/>
            <person name="Koenig D."/>
            <person name="Maumus F."/>
            <person name="Guo Y.L."/>
            <person name="Steige K."/>
            <person name="Platts A.E."/>
            <person name="Escobar J.S."/>
            <person name="Newman L.K."/>
            <person name="Wang W."/>
            <person name="Mandakova T."/>
            <person name="Vello E."/>
            <person name="Smith L.M."/>
            <person name="Henz S.R."/>
            <person name="Steffen J."/>
            <person name="Takuno S."/>
            <person name="Brandvain Y."/>
            <person name="Coop G."/>
            <person name="Andolfatto P."/>
            <person name="Hu T.T."/>
            <person name="Blanchette M."/>
            <person name="Clark R.M."/>
            <person name="Quesneville H."/>
            <person name="Nordborg M."/>
            <person name="Gaut B.S."/>
            <person name="Lysak M.A."/>
            <person name="Jenkins J."/>
            <person name="Grimwood J."/>
            <person name="Chapman J."/>
            <person name="Prochnik S."/>
            <person name="Shu S."/>
            <person name="Rokhsar D."/>
            <person name="Schmutz J."/>
            <person name="Weigel D."/>
            <person name="Wright S.I."/>
        </authorList>
    </citation>
    <scope>NUCLEOTIDE SEQUENCE [LARGE SCALE GENOMIC DNA]</scope>
    <source>
        <strain evidence="5">cv. Monte Gargano</strain>
    </source>
</reference>
<gene>
    <name evidence="4" type="ORF">CARUB_v10012567mg</name>
</gene>
<evidence type="ECO:0000313" key="4">
    <source>
        <dbReference type="EMBL" id="EOA36741.1"/>
    </source>
</evidence>